<evidence type="ECO:0008006" key="4">
    <source>
        <dbReference type="Google" id="ProtNLM"/>
    </source>
</evidence>
<evidence type="ECO:0000313" key="3">
    <source>
        <dbReference type="Proteomes" id="UP001233673"/>
    </source>
</evidence>
<evidence type="ECO:0000256" key="1">
    <source>
        <dbReference type="SAM" id="MobiDB-lite"/>
    </source>
</evidence>
<name>A0ABT9I8F0_9ACTN</name>
<comment type="caution">
    <text evidence="2">The sequence shown here is derived from an EMBL/GenBank/DDBJ whole genome shotgun (WGS) entry which is preliminary data.</text>
</comment>
<sequence length="126" mass="13605">MSTRIGLVGAGFTGGRHADSLAAQDGVAVVGIAEPQRERARATADRLATRIQETGLLTSVGYHWRYLDTVDAARELLAGAPARMVLATWLDKAPRMDRWARQDRSGGQTVERPPTCSTSPGCWSAR</sequence>
<dbReference type="Gene3D" id="3.40.50.720">
    <property type="entry name" value="NAD(P)-binding Rossmann-like Domain"/>
    <property type="match status" value="1"/>
</dbReference>
<accession>A0ABT9I8F0</accession>
<organism evidence="2 3">
    <name type="scientific">Blastococcus carthaginiensis</name>
    <dbReference type="NCBI Taxonomy" id="3050034"/>
    <lineage>
        <taxon>Bacteria</taxon>
        <taxon>Bacillati</taxon>
        <taxon>Actinomycetota</taxon>
        <taxon>Actinomycetes</taxon>
        <taxon>Geodermatophilales</taxon>
        <taxon>Geodermatophilaceae</taxon>
        <taxon>Blastococcus</taxon>
    </lineage>
</organism>
<reference evidence="3" key="1">
    <citation type="submission" date="2023-05" db="EMBL/GenBank/DDBJ databases">
        <title>Draft genome of Pseudofrankia sp. BMG5.37.</title>
        <authorList>
            <person name="Gtari M."/>
            <person name="Ghodhbane F."/>
            <person name="Sbissi I."/>
        </authorList>
    </citation>
    <scope>NUCLEOTIDE SEQUENCE [LARGE SCALE GENOMIC DNA]</scope>
    <source>
        <strain evidence="3">BMG 814</strain>
    </source>
</reference>
<feature type="region of interest" description="Disordered" evidence="1">
    <location>
        <begin position="99"/>
        <end position="126"/>
    </location>
</feature>
<dbReference type="SUPFAM" id="SSF51735">
    <property type="entry name" value="NAD(P)-binding Rossmann-fold domains"/>
    <property type="match status" value="1"/>
</dbReference>
<dbReference type="InterPro" id="IPR036291">
    <property type="entry name" value="NAD(P)-bd_dom_sf"/>
</dbReference>
<feature type="compositionally biased region" description="Polar residues" evidence="1">
    <location>
        <begin position="115"/>
        <end position="126"/>
    </location>
</feature>
<proteinExistence type="predicted"/>
<keyword evidence="3" id="KW-1185">Reference proteome</keyword>
<dbReference type="EMBL" id="JASNFN010000002">
    <property type="protein sequence ID" value="MDP5181834.1"/>
    <property type="molecule type" value="Genomic_DNA"/>
</dbReference>
<gene>
    <name evidence="2" type="ORF">QOZ88_04230</name>
</gene>
<protein>
    <recommendedName>
        <fullName evidence="4">Oxidoreductase family, NAD-binding Rossmann fold</fullName>
    </recommendedName>
</protein>
<dbReference type="RefSeq" id="WP_305998540.1">
    <property type="nucleotide sequence ID" value="NZ_JASNFN010000002.1"/>
</dbReference>
<dbReference type="Proteomes" id="UP001233673">
    <property type="component" value="Unassembled WGS sequence"/>
</dbReference>
<evidence type="ECO:0000313" key="2">
    <source>
        <dbReference type="EMBL" id="MDP5181834.1"/>
    </source>
</evidence>